<sequence>MAMEGQTMSIASGGQQGSKVLRNMATEQYSEGGLLQSWAVTQLIRTEDNIHKCSGVHAVQAGSELIRAEEVERVWPQLMCCAVPYAWCSILEAEDSRYLLVTPSFATLSWAMTDIRGSLLRGSALYQPKGAIQHDMYYCFILDTLRILTESRLLPKHRSVWDKENPAEHVEVAGSKCKAEDSKASRWIQVIWTSAFNAIDGLRSGAPRHTILSKNINITTLSKASNASPTPKVPQGYTTNQEFCLG</sequence>
<dbReference type="AlphaFoldDB" id="A0AAD6YMU0"/>
<dbReference type="Proteomes" id="UP001219525">
    <property type="component" value="Unassembled WGS sequence"/>
</dbReference>
<proteinExistence type="predicted"/>
<evidence type="ECO:0000313" key="2">
    <source>
        <dbReference type="Proteomes" id="UP001219525"/>
    </source>
</evidence>
<comment type="caution">
    <text evidence="1">The sequence shown here is derived from an EMBL/GenBank/DDBJ whole genome shotgun (WGS) entry which is preliminary data.</text>
</comment>
<keyword evidence="2" id="KW-1185">Reference proteome</keyword>
<evidence type="ECO:0000313" key="1">
    <source>
        <dbReference type="EMBL" id="KAJ7224202.1"/>
    </source>
</evidence>
<name>A0AAD6YMU0_9AGAR</name>
<protein>
    <submittedName>
        <fullName evidence="1">Uncharacterized protein</fullName>
    </submittedName>
</protein>
<organism evidence="1 2">
    <name type="scientific">Mycena pura</name>
    <dbReference type="NCBI Taxonomy" id="153505"/>
    <lineage>
        <taxon>Eukaryota</taxon>
        <taxon>Fungi</taxon>
        <taxon>Dikarya</taxon>
        <taxon>Basidiomycota</taxon>
        <taxon>Agaricomycotina</taxon>
        <taxon>Agaricomycetes</taxon>
        <taxon>Agaricomycetidae</taxon>
        <taxon>Agaricales</taxon>
        <taxon>Marasmiineae</taxon>
        <taxon>Mycenaceae</taxon>
        <taxon>Mycena</taxon>
    </lineage>
</organism>
<dbReference type="EMBL" id="JARJCW010000005">
    <property type="protein sequence ID" value="KAJ7224202.1"/>
    <property type="molecule type" value="Genomic_DNA"/>
</dbReference>
<reference evidence="1" key="1">
    <citation type="submission" date="2023-03" db="EMBL/GenBank/DDBJ databases">
        <title>Massive genome expansion in bonnet fungi (Mycena s.s.) driven by repeated elements and novel gene families across ecological guilds.</title>
        <authorList>
            <consortium name="Lawrence Berkeley National Laboratory"/>
            <person name="Harder C.B."/>
            <person name="Miyauchi S."/>
            <person name="Viragh M."/>
            <person name="Kuo A."/>
            <person name="Thoen E."/>
            <person name="Andreopoulos B."/>
            <person name="Lu D."/>
            <person name="Skrede I."/>
            <person name="Drula E."/>
            <person name="Henrissat B."/>
            <person name="Morin E."/>
            <person name="Kohler A."/>
            <person name="Barry K."/>
            <person name="LaButti K."/>
            <person name="Morin E."/>
            <person name="Salamov A."/>
            <person name="Lipzen A."/>
            <person name="Mereny Z."/>
            <person name="Hegedus B."/>
            <person name="Baldrian P."/>
            <person name="Stursova M."/>
            <person name="Weitz H."/>
            <person name="Taylor A."/>
            <person name="Grigoriev I.V."/>
            <person name="Nagy L.G."/>
            <person name="Martin F."/>
            <person name="Kauserud H."/>
        </authorList>
    </citation>
    <scope>NUCLEOTIDE SEQUENCE</scope>
    <source>
        <strain evidence="1">9144</strain>
    </source>
</reference>
<gene>
    <name evidence="1" type="ORF">GGX14DRAFT_386976</name>
</gene>
<accession>A0AAD6YMU0</accession>